<gene>
    <name evidence="1" type="ORF">KAM382_44190</name>
</gene>
<accession>A0ABD0BDZ3</accession>
<sequence length="104" mass="11248">MQIKLSPRRMDESIAAVVSGDDVTINDIKYDFSALLEGESLPAQDVNISYFLGDISRVEGEIHLTLVLPHAADAPDETRFPTAQDTPLTIVAGAVPFPPYSSMS</sequence>
<evidence type="ECO:0000313" key="1">
    <source>
        <dbReference type="EMBL" id="GJB94358.1"/>
    </source>
</evidence>
<name>A0ABD0BDZ3_AERCA</name>
<reference evidence="1 2" key="1">
    <citation type="submission" date="2021-07" db="EMBL/GenBank/DDBJ databases">
        <title>Draft genome sequence of carbapenem-resistant Aeromonas spp. in Japan.</title>
        <authorList>
            <person name="Maehana S."/>
            <person name="Suzuki M."/>
            <person name="Kitasato H."/>
        </authorList>
    </citation>
    <scope>NUCLEOTIDE SEQUENCE [LARGE SCALE GENOMIC DNA]</scope>
    <source>
        <strain evidence="1 2">KAM382</strain>
    </source>
</reference>
<dbReference type="EMBL" id="BPOP01000102">
    <property type="protein sequence ID" value="GJB94358.1"/>
    <property type="molecule type" value="Genomic_DNA"/>
</dbReference>
<dbReference type="RefSeq" id="WP_202041302.1">
    <property type="nucleotide sequence ID" value="NZ_AP024402.1"/>
</dbReference>
<dbReference type="AlphaFoldDB" id="A0ABD0BDZ3"/>
<protein>
    <submittedName>
        <fullName evidence="1">Uncharacterized protein</fullName>
    </submittedName>
</protein>
<evidence type="ECO:0000313" key="2">
    <source>
        <dbReference type="Proteomes" id="UP000737420"/>
    </source>
</evidence>
<proteinExistence type="predicted"/>
<organism evidence="1 2">
    <name type="scientific">Aeromonas caviae</name>
    <name type="common">Aeromonas punctata</name>
    <dbReference type="NCBI Taxonomy" id="648"/>
    <lineage>
        <taxon>Bacteria</taxon>
        <taxon>Pseudomonadati</taxon>
        <taxon>Pseudomonadota</taxon>
        <taxon>Gammaproteobacteria</taxon>
        <taxon>Aeromonadales</taxon>
        <taxon>Aeromonadaceae</taxon>
        <taxon>Aeromonas</taxon>
    </lineage>
</organism>
<comment type="caution">
    <text evidence="1">The sequence shown here is derived from an EMBL/GenBank/DDBJ whole genome shotgun (WGS) entry which is preliminary data.</text>
</comment>
<dbReference type="Proteomes" id="UP000737420">
    <property type="component" value="Unassembled WGS sequence"/>
</dbReference>